<feature type="transmembrane region" description="Helical" evidence="10">
    <location>
        <begin position="567"/>
        <end position="589"/>
    </location>
</feature>
<dbReference type="Pfam" id="PF13442">
    <property type="entry name" value="Cytochrome_CBB3"/>
    <property type="match status" value="1"/>
</dbReference>
<reference evidence="13 14" key="1">
    <citation type="submission" date="2017-06" db="EMBL/GenBank/DDBJ databases">
        <authorList>
            <person name="Kim H.J."/>
            <person name="Triplett B.A."/>
        </authorList>
    </citation>
    <scope>NUCLEOTIDE SEQUENCE [LARGE SCALE GENOMIC DNA]</scope>
    <source>
        <strain evidence="13 14">U15</strain>
    </source>
</reference>
<evidence type="ECO:0000256" key="3">
    <source>
        <dbReference type="ARBA" id="ARBA00022617"/>
    </source>
</evidence>
<dbReference type="AlphaFoldDB" id="A0A239DRJ9"/>
<organism evidence="13 14">
    <name type="scientific">Noviherbaspirillum humi</name>
    <dbReference type="NCBI Taxonomy" id="1688639"/>
    <lineage>
        <taxon>Bacteria</taxon>
        <taxon>Pseudomonadati</taxon>
        <taxon>Pseudomonadota</taxon>
        <taxon>Betaproteobacteria</taxon>
        <taxon>Burkholderiales</taxon>
        <taxon>Oxalobacteraceae</taxon>
        <taxon>Noviherbaspirillum</taxon>
    </lineage>
</organism>
<feature type="domain" description="Cytochrome c" evidence="12">
    <location>
        <begin position="132"/>
        <end position="277"/>
    </location>
</feature>
<comment type="similarity">
    <text evidence="2">Belongs to the oxidase-dependent Fe transporter (OFeT) (TC 9.A.10.1) family.</text>
</comment>
<feature type="transmembrane region" description="Helical" evidence="10">
    <location>
        <begin position="496"/>
        <end position="514"/>
    </location>
</feature>
<dbReference type="Gene3D" id="1.10.760.10">
    <property type="entry name" value="Cytochrome c-like domain"/>
    <property type="match status" value="1"/>
</dbReference>
<dbReference type="GO" id="GO:0020037">
    <property type="term" value="F:heme binding"/>
    <property type="evidence" value="ECO:0007669"/>
    <property type="project" value="InterPro"/>
</dbReference>
<protein>
    <submittedName>
        <fullName evidence="13">High-affinity iron transporter</fullName>
    </submittedName>
</protein>
<dbReference type="SUPFAM" id="SSF46626">
    <property type="entry name" value="Cytochrome c"/>
    <property type="match status" value="1"/>
</dbReference>
<dbReference type="EMBL" id="FZOT01000002">
    <property type="protein sequence ID" value="SNS34741.1"/>
    <property type="molecule type" value="Genomic_DNA"/>
</dbReference>
<dbReference type="GO" id="GO:0033573">
    <property type="term" value="C:high-affinity iron permease complex"/>
    <property type="evidence" value="ECO:0007669"/>
    <property type="project" value="InterPro"/>
</dbReference>
<dbReference type="InterPro" id="IPR036909">
    <property type="entry name" value="Cyt_c-like_dom_sf"/>
</dbReference>
<dbReference type="GO" id="GO:0009055">
    <property type="term" value="F:electron transfer activity"/>
    <property type="evidence" value="ECO:0007669"/>
    <property type="project" value="InterPro"/>
</dbReference>
<sequence length="642" mass="68344">MTSSLRLAVGLLICLFGLCNAARADSASEQKTRQTWQILDYLAVDYGGAVEDGKVKSADEYAEMQEFAQTSERNLAELPDGPAKARLLQEAAALKNDIAAKAGQDQVGRRARGLAAALLAAYPVPVAPSKMPDLQAGAKLYQAQCASCHGAEGRGNGPLAARLSPPPADLTDHERASQRSLFGLHQIVTQGISGTSMPAFSQLSDDERWALAFFVSSLSYTDADRQAGQKLWKENKVGIAAAIPNIAGLTQLSEMALAEKLPPDQARAALAFLRSNPENLAQSRHDSLAVAQSRLKESLAALQDGKQSEAVRLALSAYLDGFEPVEPALAVKDKNLFDEIEKTMGSFRNAVTARDMAGAAAIEGKLQGMLGQAQEALASTSEDPLGVFIGALTILLREGLEALLIVVAMIAFLKKAQRQDVIRYVHAGWTSALAAGGLTWFIATSLVDMSGASRELTEGFSAIFAAVVLLSVGVWMHQKSLAGRWQAYVKEKLSSALNRSSAMMLFVLAFVTVYREVFETVLFYAALWTEGNGIYLLSGLGTGLLILAGVALVMLKTSSRLPISQFFAASSALVAILSFVLIGKGVAALQEAGMLGVTPVPMPRIDLLGMYPSLQSVAAQVVVVLIIIASVSYNLRSTRSPR</sequence>
<keyword evidence="4 10" id="KW-0812">Transmembrane</keyword>
<feature type="chain" id="PRO_5012511916" evidence="11">
    <location>
        <begin position="22"/>
        <end position="642"/>
    </location>
</feature>
<evidence type="ECO:0000256" key="4">
    <source>
        <dbReference type="ARBA" id="ARBA00022692"/>
    </source>
</evidence>
<keyword evidence="3 9" id="KW-0349">Heme</keyword>
<evidence type="ECO:0000259" key="12">
    <source>
        <dbReference type="PROSITE" id="PS51007"/>
    </source>
</evidence>
<dbReference type="RefSeq" id="WP_089398171.1">
    <property type="nucleotide sequence ID" value="NZ_FZOT01000002.1"/>
</dbReference>
<evidence type="ECO:0000256" key="11">
    <source>
        <dbReference type="SAM" id="SignalP"/>
    </source>
</evidence>
<dbReference type="InterPro" id="IPR004923">
    <property type="entry name" value="FTR1/Fip1/EfeU"/>
</dbReference>
<dbReference type="GO" id="GO:0015093">
    <property type="term" value="F:ferrous iron transmembrane transporter activity"/>
    <property type="evidence" value="ECO:0007669"/>
    <property type="project" value="TreeGrafter"/>
</dbReference>
<feature type="transmembrane region" description="Helical" evidence="10">
    <location>
        <begin position="424"/>
        <end position="447"/>
    </location>
</feature>
<keyword evidence="14" id="KW-1185">Reference proteome</keyword>
<keyword evidence="5 9" id="KW-0479">Metal-binding</keyword>
<gene>
    <name evidence="13" type="ORF">SAMN06265795_102319</name>
</gene>
<dbReference type="PANTHER" id="PTHR31632:SF2">
    <property type="entry name" value="PLASMA MEMBRANE IRON PERMEASE"/>
    <property type="match status" value="1"/>
</dbReference>
<dbReference type="PANTHER" id="PTHR31632">
    <property type="entry name" value="IRON TRANSPORTER FTH1"/>
    <property type="match status" value="1"/>
</dbReference>
<feature type="signal peptide" evidence="11">
    <location>
        <begin position="1"/>
        <end position="21"/>
    </location>
</feature>
<keyword evidence="6 10" id="KW-1133">Transmembrane helix</keyword>
<accession>A0A239DRJ9</accession>
<evidence type="ECO:0000256" key="6">
    <source>
        <dbReference type="ARBA" id="ARBA00022989"/>
    </source>
</evidence>
<evidence type="ECO:0000256" key="1">
    <source>
        <dbReference type="ARBA" id="ARBA00004141"/>
    </source>
</evidence>
<feature type="transmembrane region" description="Helical" evidence="10">
    <location>
        <begin position="534"/>
        <end position="555"/>
    </location>
</feature>
<evidence type="ECO:0000256" key="8">
    <source>
        <dbReference type="ARBA" id="ARBA00023136"/>
    </source>
</evidence>
<feature type="transmembrane region" description="Helical" evidence="10">
    <location>
        <begin position="385"/>
        <end position="412"/>
    </location>
</feature>
<feature type="transmembrane region" description="Helical" evidence="10">
    <location>
        <begin position="609"/>
        <end position="635"/>
    </location>
</feature>
<comment type="subcellular location">
    <subcellularLocation>
        <location evidence="1">Membrane</location>
        <topology evidence="1">Multi-pass membrane protein</topology>
    </subcellularLocation>
</comment>
<dbReference type="PROSITE" id="PS51007">
    <property type="entry name" value="CYTC"/>
    <property type="match status" value="1"/>
</dbReference>
<evidence type="ECO:0000256" key="10">
    <source>
        <dbReference type="SAM" id="Phobius"/>
    </source>
</evidence>
<dbReference type="InterPro" id="IPR009056">
    <property type="entry name" value="Cyt_c-like_dom"/>
</dbReference>
<proteinExistence type="inferred from homology"/>
<keyword evidence="11" id="KW-0732">Signal</keyword>
<dbReference type="OrthoDB" id="9765171at2"/>
<keyword evidence="8 10" id="KW-0472">Membrane</keyword>
<feature type="transmembrane region" description="Helical" evidence="10">
    <location>
        <begin position="459"/>
        <end position="476"/>
    </location>
</feature>
<evidence type="ECO:0000256" key="9">
    <source>
        <dbReference type="PROSITE-ProRule" id="PRU00433"/>
    </source>
</evidence>
<evidence type="ECO:0000256" key="7">
    <source>
        <dbReference type="ARBA" id="ARBA00023004"/>
    </source>
</evidence>
<evidence type="ECO:0000256" key="5">
    <source>
        <dbReference type="ARBA" id="ARBA00022723"/>
    </source>
</evidence>
<dbReference type="Proteomes" id="UP000198284">
    <property type="component" value="Unassembled WGS sequence"/>
</dbReference>
<name>A0A239DRJ9_9BURK</name>
<dbReference type="GO" id="GO:0046872">
    <property type="term" value="F:metal ion binding"/>
    <property type="evidence" value="ECO:0007669"/>
    <property type="project" value="UniProtKB-KW"/>
</dbReference>
<evidence type="ECO:0000313" key="13">
    <source>
        <dbReference type="EMBL" id="SNS34741.1"/>
    </source>
</evidence>
<keyword evidence="7 9" id="KW-0408">Iron</keyword>
<dbReference type="Pfam" id="PF03239">
    <property type="entry name" value="FTR1"/>
    <property type="match status" value="1"/>
</dbReference>
<evidence type="ECO:0000256" key="2">
    <source>
        <dbReference type="ARBA" id="ARBA00008333"/>
    </source>
</evidence>
<evidence type="ECO:0000313" key="14">
    <source>
        <dbReference type="Proteomes" id="UP000198284"/>
    </source>
</evidence>